<dbReference type="Proteomes" id="UP000807306">
    <property type="component" value="Unassembled WGS sequence"/>
</dbReference>
<dbReference type="EMBL" id="MU157879">
    <property type="protein sequence ID" value="KAF9525797.1"/>
    <property type="molecule type" value="Genomic_DNA"/>
</dbReference>
<evidence type="ECO:0000256" key="7">
    <source>
        <dbReference type="ARBA" id="ARBA00023004"/>
    </source>
</evidence>
<evidence type="ECO:0000256" key="1">
    <source>
        <dbReference type="ARBA" id="ARBA00001971"/>
    </source>
</evidence>
<evidence type="ECO:0000256" key="10">
    <source>
        <dbReference type="RuleBase" id="RU000461"/>
    </source>
</evidence>
<evidence type="ECO:0000313" key="12">
    <source>
        <dbReference type="EMBL" id="KAF9525797.1"/>
    </source>
</evidence>
<proteinExistence type="inferred from homology"/>
<dbReference type="InterPro" id="IPR017972">
    <property type="entry name" value="Cyt_P450_CS"/>
</dbReference>
<keyword evidence="8 10" id="KW-0503">Monooxygenase</keyword>
<evidence type="ECO:0000256" key="11">
    <source>
        <dbReference type="SAM" id="Phobius"/>
    </source>
</evidence>
<dbReference type="Gene3D" id="1.10.630.10">
    <property type="entry name" value="Cytochrome P450"/>
    <property type="match status" value="1"/>
</dbReference>
<evidence type="ECO:0000256" key="5">
    <source>
        <dbReference type="ARBA" id="ARBA00022723"/>
    </source>
</evidence>
<reference evidence="12" key="1">
    <citation type="submission" date="2020-11" db="EMBL/GenBank/DDBJ databases">
        <authorList>
            <consortium name="DOE Joint Genome Institute"/>
            <person name="Ahrendt S."/>
            <person name="Riley R."/>
            <person name="Andreopoulos W."/>
            <person name="Labutti K."/>
            <person name="Pangilinan J."/>
            <person name="Ruiz-Duenas F.J."/>
            <person name="Barrasa J.M."/>
            <person name="Sanchez-Garcia M."/>
            <person name="Camarero S."/>
            <person name="Miyauchi S."/>
            <person name="Serrano A."/>
            <person name="Linde D."/>
            <person name="Babiker R."/>
            <person name="Drula E."/>
            <person name="Ayuso-Fernandez I."/>
            <person name="Pacheco R."/>
            <person name="Padilla G."/>
            <person name="Ferreira P."/>
            <person name="Barriuso J."/>
            <person name="Kellner H."/>
            <person name="Castanera R."/>
            <person name="Alfaro M."/>
            <person name="Ramirez L."/>
            <person name="Pisabarro A.G."/>
            <person name="Kuo A."/>
            <person name="Tritt A."/>
            <person name="Lipzen A."/>
            <person name="He G."/>
            <person name="Yan M."/>
            <person name="Ng V."/>
            <person name="Cullen D."/>
            <person name="Martin F."/>
            <person name="Rosso M.-N."/>
            <person name="Henrissat B."/>
            <person name="Hibbett D."/>
            <person name="Martinez A.T."/>
            <person name="Grigoriev I.V."/>
        </authorList>
    </citation>
    <scope>NUCLEOTIDE SEQUENCE</scope>
    <source>
        <strain evidence="12">CBS 506.95</strain>
    </source>
</reference>
<sequence length="520" mass="59307">MSTIRAFISSWLLVDLIVICAVSLVVFKLGNFVFSSAHTQLPPGPPQNWIIGNLLDLPRDNQWLLFTEWSRHYGEILYIRVLHTHIIVVNSVEVITELFDKRYNTYSSRTPTPMLDLLKNNYFTSSLPYGNRWRAHRRMMQTFLSADATKSYRELQHQKVINFLKLLINTPNKFLGHIRHEALAIVMSALYAYDVAVENDPYVDIAQKAVANLVKTILPGSFLVNVIPILRIVPEWFPGGGFKTFARETQALVDQMRDGTINVVRTRMVTGEQLNCISAKLLQDSTTDDELLDIKSVCTTLYAAGAESTVSTLQTFFYAMSNYYDVQRRAQEEIDAIVGCKRLPTIEDRPSLPYVEALYRETLRWYPVFPVGGPHYTTDEDTYEGYRIPKGTTVIPNIWGITRNQSRYPDPESFNPSRFFQEDGSLNDDDVRYVFGFGRRSCPGRHLASVTVWLTIVNVLATFDIRRKKDLFGNEIPVNAGHTGNALAIHPHPFECDITPRTEAKKCLILEQQLIEMPAV</sequence>
<keyword evidence="5 9" id="KW-0479">Metal-binding</keyword>
<dbReference type="GO" id="GO:0016705">
    <property type="term" value="F:oxidoreductase activity, acting on paired donors, with incorporation or reduction of molecular oxygen"/>
    <property type="evidence" value="ECO:0007669"/>
    <property type="project" value="InterPro"/>
</dbReference>
<organism evidence="12 13">
    <name type="scientific">Crepidotus variabilis</name>
    <dbReference type="NCBI Taxonomy" id="179855"/>
    <lineage>
        <taxon>Eukaryota</taxon>
        <taxon>Fungi</taxon>
        <taxon>Dikarya</taxon>
        <taxon>Basidiomycota</taxon>
        <taxon>Agaricomycotina</taxon>
        <taxon>Agaricomycetes</taxon>
        <taxon>Agaricomycetidae</taxon>
        <taxon>Agaricales</taxon>
        <taxon>Agaricineae</taxon>
        <taxon>Crepidotaceae</taxon>
        <taxon>Crepidotus</taxon>
    </lineage>
</organism>
<keyword evidence="11" id="KW-0812">Transmembrane</keyword>
<feature type="transmembrane region" description="Helical" evidence="11">
    <location>
        <begin position="12"/>
        <end position="34"/>
    </location>
</feature>
<keyword evidence="4 9" id="KW-0349">Heme</keyword>
<evidence type="ECO:0000256" key="6">
    <source>
        <dbReference type="ARBA" id="ARBA00023002"/>
    </source>
</evidence>
<dbReference type="CDD" id="cd11065">
    <property type="entry name" value="CYP64-like"/>
    <property type="match status" value="1"/>
</dbReference>
<keyword evidence="11" id="KW-0472">Membrane</keyword>
<dbReference type="SUPFAM" id="SSF48264">
    <property type="entry name" value="Cytochrome P450"/>
    <property type="match status" value="1"/>
</dbReference>
<keyword evidence="11" id="KW-1133">Transmembrane helix</keyword>
<dbReference type="GO" id="GO:0004497">
    <property type="term" value="F:monooxygenase activity"/>
    <property type="evidence" value="ECO:0007669"/>
    <property type="project" value="UniProtKB-KW"/>
</dbReference>
<dbReference type="PROSITE" id="PS00086">
    <property type="entry name" value="CYTOCHROME_P450"/>
    <property type="match status" value="1"/>
</dbReference>
<dbReference type="PANTHER" id="PTHR46300">
    <property type="entry name" value="P450, PUTATIVE (EUROFUNG)-RELATED-RELATED"/>
    <property type="match status" value="1"/>
</dbReference>
<dbReference type="InterPro" id="IPR036396">
    <property type="entry name" value="Cyt_P450_sf"/>
</dbReference>
<dbReference type="InterPro" id="IPR001128">
    <property type="entry name" value="Cyt_P450"/>
</dbReference>
<evidence type="ECO:0000256" key="8">
    <source>
        <dbReference type="ARBA" id="ARBA00023033"/>
    </source>
</evidence>
<evidence type="ECO:0000313" key="13">
    <source>
        <dbReference type="Proteomes" id="UP000807306"/>
    </source>
</evidence>
<dbReference type="InterPro" id="IPR050364">
    <property type="entry name" value="Cytochrome_P450_fung"/>
</dbReference>
<gene>
    <name evidence="12" type="ORF">CPB83DRAFT_514440</name>
</gene>
<keyword evidence="13" id="KW-1185">Reference proteome</keyword>
<dbReference type="PRINTS" id="PR00463">
    <property type="entry name" value="EP450I"/>
</dbReference>
<dbReference type="PRINTS" id="PR00385">
    <property type="entry name" value="P450"/>
</dbReference>
<keyword evidence="7 9" id="KW-0408">Iron</keyword>
<comment type="similarity">
    <text evidence="3 10">Belongs to the cytochrome P450 family.</text>
</comment>
<dbReference type="GO" id="GO:0020037">
    <property type="term" value="F:heme binding"/>
    <property type="evidence" value="ECO:0007669"/>
    <property type="project" value="InterPro"/>
</dbReference>
<evidence type="ECO:0000256" key="4">
    <source>
        <dbReference type="ARBA" id="ARBA00022617"/>
    </source>
</evidence>
<comment type="cofactor">
    <cofactor evidence="1 9">
        <name>heme</name>
        <dbReference type="ChEBI" id="CHEBI:30413"/>
    </cofactor>
</comment>
<evidence type="ECO:0000256" key="2">
    <source>
        <dbReference type="ARBA" id="ARBA00005179"/>
    </source>
</evidence>
<accession>A0A9P6JM03</accession>
<dbReference type="InterPro" id="IPR002401">
    <property type="entry name" value="Cyt_P450_E_grp-I"/>
</dbReference>
<dbReference type="PANTHER" id="PTHR46300:SF7">
    <property type="entry name" value="P450, PUTATIVE (EUROFUNG)-RELATED"/>
    <property type="match status" value="1"/>
</dbReference>
<name>A0A9P6JM03_9AGAR</name>
<evidence type="ECO:0000256" key="9">
    <source>
        <dbReference type="PIRSR" id="PIRSR602401-1"/>
    </source>
</evidence>
<dbReference type="GO" id="GO:0005506">
    <property type="term" value="F:iron ion binding"/>
    <property type="evidence" value="ECO:0007669"/>
    <property type="project" value="InterPro"/>
</dbReference>
<comment type="caution">
    <text evidence="12">The sequence shown here is derived from an EMBL/GenBank/DDBJ whole genome shotgun (WGS) entry which is preliminary data.</text>
</comment>
<keyword evidence="6 10" id="KW-0560">Oxidoreductase</keyword>
<evidence type="ECO:0000256" key="3">
    <source>
        <dbReference type="ARBA" id="ARBA00010617"/>
    </source>
</evidence>
<protein>
    <submittedName>
        <fullName evidence="12">Cytochrome P450</fullName>
    </submittedName>
</protein>
<comment type="pathway">
    <text evidence="2">Secondary metabolite biosynthesis.</text>
</comment>
<dbReference type="Pfam" id="PF00067">
    <property type="entry name" value="p450"/>
    <property type="match status" value="1"/>
</dbReference>
<feature type="binding site" description="axial binding residue" evidence="9">
    <location>
        <position position="442"/>
    </location>
    <ligand>
        <name>heme</name>
        <dbReference type="ChEBI" id="CHEBI:30413"/>
    </ligand>
    <ligandPart>
        <name>Fe</name>
        <dbReference type="ChEBI" id="CHEBI:18248"/>
    </ligandPart>
</feature>
<dbReference type="AlphaFoldDB" id="A0A9P6JM03"/>
<dbReference type="OrthoDB" id="2789670at2759"/>